<sequence length="315" mass="34154">MTQRSSHRVSCCGFLLLLASVCACSATPAFPGLRGVPLGASEWPSPAPRDKLGNITVKAKGARLLKAGHEVSSTRGDLRINGFNAHLRFNNVQMEVNKAAGIAGSRKIKMPFTRQQAQLATGATAAALSARADAPNAEESNQAGELNERRQRVARILRAILPALKQRVIVLRLKQQGAASQEAVPGSSSTEPQGNGLHQVSGEADTGNQQNPESESLRMENERLRRMVKALSMAVRGLIRHTLRLQRRLASQRQQPQPEGEDSSKRSLGEQEEGNISQSGASASFRPEMPSISESPESFRKRKAILLQQYPPTES</sequence>
<feature type="region of interest" description="Disordered" evidence="1">
    <location>
        <begin position="248"/>
        <end position="315"/>
    </location>
</feature>
<feature type="chain" id="PRO_5004671655" evidence="2">
    <location>
        <begin position="27"/>
        <end position="315"/>
    </location>
</feature>
<organism evidence="3 4">
    <name type="scientific">Eimeria tenella</name>
    <name type="common">Coccidian parasite</name>
    <dbReference type="NCBI Taxonomy" id="5802"/>
    <lineage>
        <taxon>Eukaryota</taxon>
        <taxon>Sar</taxon>
        <taxon>Alveolata</taxon>
        <taxon>Apicomplexa</taxon>
        <taxon>Conoidasida</taxon>
        <taxon>Coccidia</taxon>
        <taxon>Eucoccidiorida</taxon>
        <taxon>Eimeriorina</taxon>
        <taxon>Eimeriidae</taxon>
        <taxon>Eimeria</taxon>
    </lineage>
</organism>
<gene>
    <name evidence="3" type="ORF">ETH_00026460</name>
</gene>
<feature type="signal peptide" evidence="2">
    <location>
        <begin position="1"/>
        <end position="26"/>
    </location>
</feature>
<keyword evidence="4" id="KW-1185">Reference proteome</keyword>
<proteinExistence type="predicted"/>
<dbReference type="RefSeq" id="XP_013229167.1">
    <property type="nucleotide sequence ID" value="XM_013373713.1"/>
</dbReference>
<dbReference type="OrthoDB" id="354891at2759"/>
<protein>
    <submittedName>
        <fullName evidence="3">Uncharacterized protein</fullName>
    </submittedName>
</protein>
<feature type="compositionally biased region" description="Polar residues" evidence="1">
    <location>
        <begin position="186"/>
        <end position="198"/>
    </location>
</feature>
<dbReference type="AlphaFoldDB" id="U6KKA4"/>
<feature type="compositionally biased region" description="Low complexity" evidence="1">
    <location>
        <begin position="287"/>
        <end position="296"/>
    </location>
</feature>
<keyword evidence="2" id="KW-0732">Signal</keyword>
<dbReference type="Proteomes" id="UP000030747">
    <property type="component" value="Unassembled WGS sequence"/>
</dbReference>
<accession>U6KKA4</accession>
<reference evidence="3" key="2">
    <citation type="submission" date="2013-10" db="EMBL/GenBank/DDBJ databases">
        <authorList>
            <person name="Aslett M."/>
        </authorList>
    </citation>
    <scope>NUCLEOTIDE SEQUENCE [LARGE SCALE GENOMIC DNA]</scope>
    <source>
        <strain evidence="3">Houghton</strain>
    </source>
</reference>
<dbReference type="VEuPathDB" id="ToxoDB:ETH2_1338400"/>
<reference evidence="3" key="1">
    <citation type="submission" date="2013-10" db="EMBL/GenBank/DDBJ databases">
        <title>Genomic analysis of the causative agents of coccidiosis in chickens.</title>
        <authorList>
            <person name="Reid A.J."/>
            <person name="Blake D."/>
            <person name="Billington K."/>
            <person name="Browne H."/>
            <person name="Dunn M."/>
            <person name="Hung S."/>
            <person name="Kawahara F."/>
            <person name="Miranda-Saavedra D."/>
            <person name="Mourier T."/>
            <person name="Nagra H."/>
            <person name="Otto T.D."/>
            <person name="Rawlings N."/>
            <person name="Sanchez A."/>
            <person name="Sanders M."/>
            <person name="Subramaniam C."/>
            <person name="Tay Y."/>
            <person name="Dear P."/>
            <person name="Doerig C."/>
            <person name="Gruber A."/>
            <person name="Parkinson J."/>
            <person name="Shirley M."/>
            <person name="Wan K.L."/>
            <person name="Berriman M."/>
            <person name="Tomley F."/>
            <person name="Pain A."/>
        </authorList>
    </citation>
    <scope>NUCLEOTIDE SEQUENCE [LARGE SCALE GENOMIC DNA]</scope>
    <source>
        <strain evidence="3">Houghton</strain>
    </source>
</reference>
<dbReference type="PROSITE" id="PS51257">
    <property type="entry name" value="PROKAR_LIPOPROTEIN"/>
    <property type="match status" value="1"/>
</dbReference>
<feature type="region of interest" description="Disordered" evidence="1">
    <location>
        <begin position="180"/>
        <end position="219"/>
    </location>
</feature>
<evidence type="ECO:0000256" key="1">
    <source>
        <dbReference type="SAM" id="MobiDB-lite"/>
    </source>
</evidence>
<dbReference type="OMA" id="YCCCAAV"/>
<evidence type="ECO:0000313" key="3">
    <source>
        <dbReference type="EMBL" id="CDJ38329.1"/>
    </source>
</evidence>
<evidence type="ECO:0000313" key="4">
    <source>
        <dbReference type="Proteomes" id="UP000030747"/>
    </source>
</evidence>
<dbReference type="VEuPathDB" id="ToxoDB:ETH_00026460"/>
<dbReference type="GeneID" id="25254388"/>
<dbReference type="EMBL" id="HG673835">
    <property type="protein sequence ID" value="CDJ38329.1"/>
    <property type="molecule type" value="Genomic_DNA"/>
</dbReference>
<name>U6KKA4_EIMTE</name>
<evidence type="ECO:0000256" key="2">
    <source>
        <dbReference type="SAM" id="SignalP"/>
    </source>
</evidence>